<evidence type="ECO:0000256" key="4">
    <source>
        <dbReference type="ARBA" id="ARBA00022490"/>
    </source>
</evidence>
<evidence type="ECO:0000256" key="1">
    <source>
        <dbReference type="ARBA" id="ARBA00003029"/>
    </source>
</evidence>
<keyword evidence="15" id="KW-1185">Reference proteome</keyword>
<protein>
    <recommendedName>
        <fullName evidence="11">Dynein regulatory complex protein 12</fullName>
    </recommendedName>
</protein>
<organism evidence="13">
    <name type="scientific">Spironucleus salmonicida</name>
    <dbReference type="NCBI Taxonomy" id="348837"/>
    <lineage>
        <taxon>Eukaryota</taxon>
        <taxon>Metamonada</taxon>
        <taxon>Diplomonadida</taxon>
        <taxon>Hexamitidae</taxon>
        <taxon>Hexamitinae</taxon>
        <taxon>Spironucleus</taxon>
    </lineage>
</organism>
<comment type="function">
    <text evidence="1">Component of the nexin-dynein regulatory complex (N-DRC), a key regulator of ciliary/flagellar motility which maintains the alignment and integrity of the distal axoneme and regulates microtubule sliding in motile axonemes.</text>
</comment>
<dbReference type="PANTHER" id="PTHR28656">
    <property type="entry name" value="COILED-COIL DOMAIN-CONTAINING PROTEIN 153"/>
    <property type="match status" value="1"/>
</dbReference>
<evidence type="ECO:0000256" key="10">
    <source>
        <dbReference type="ARBA" id="ARBA00044754"/>
    </source>
</evidence>
<dbReference type="AlphaFoldDB" id="V6LPS0"/>
<evidence type="ECO:0000256" key="7">
    <source>
        <dbReference type="ARBA" id="ARBA00023069"/>
    </source>
</evidence>
<keyword evidence="7" id="KW-0969">Cilium</keyword>
<dbReference type="VEuPathDB" id="GiardiaDB:SS50377_27560"/>
<dbReference type="EMBL" id="AUWU02000007">
    <property type="protein sequence ID" value="KAH0571259.1"/>
    <property type="molecule type" value="Genomic_DNA"/>
</dbReference>
<evidence type="ECO:0000313" key="14">
    <source>
        <dbReference type="EMBL" id="KAH0571259.1"/>
    </source>
</evidence>
<keyword evidence="9" id="KW-0966">Cell projection</keyword>
<keyword evidence="8" id="KW-0206">Cytoskeleton</keyword>
<accession>V6LPS0</accession>
<dbReference type="Proteomes" id="UP000018208">
    <property type="component" value="Unassembled WGS sequence"/>
</dbReference>
<evidence type="ECO:0000313" key="13">
    <source>
        <dbReference type="EMBL" id="EST46662.1"/>
    </source>
</evidence>
<sequence length="168" mass="19658">MPPKAGAGNKDEDPFKEKYLQAEQRIQVLERQLLARAEENARLAAEVRNIEQQAKKFSQEVQIERADRSDITSDMTRQFKAMQDELLKDISERERSIEAIRASAAKERIQLESDMKEKNEIIQRKDQEILELKTRLDQLSREFSSILRETLDTISDKIEHKTDEVNIM</sequence>
<dbReference type="PANTHER" id="PTHR28656:SF1">
    <property type="entry name" value="COILED-COIL DOMAIN-CONTAINING PROTEIN 153"/>
    <property type="match status" value="1"/>
</dbReference>
<keyword evidence="4" id="KW-0963">Cytoplasm</keyword>
<evidence type="ECO:0000256" key="6">
    <source>
        <dbReference type="ARBA" id="ARBA00023054"/>
    </source>
</evidence>
<comment type="similarity">
    <text evidence="10">Belongs to the DRC12 family.</text>
</comment>
<comment type="subcellular location">
    <subcellularLocation>
        <location evidence="2">Cytoplasm</location>
        <location evidence="2">Cytoskeleton</location>
        <location evidence="2">Flagellum axoneme</location>
    </subcellularLocation>
</comment>
<reference evidence="14" key="2">
    <citation type="submission" date="2020-12" db="EMBL/GenBank/DDBJ databases">
        <title>New Spironucleus salmonicida genome in near-complete chromosomes.</title>
        <authorList>
            <person name="Xu F."/>
            <person name="Kurt Z."/>
            <person name="Jimenez-Gonzalez A."/>
            <person name="Astvaldsson A."/>
            <person name="Andersson J.O."/>
            <person name="Svard S.G."/>
        </authorList>
    </citation>
    <scope>NUCLEOTIDE SEQUENCE</scope>
    <source>
        <strain evidence="14">ATCC 50377</strain>
    </source>
</reference>
<name>V6LPS0_9EUKA</name>
<evidence type="ECO:0000256" key="12">
    <source>
        <dbReference type="SAM" id="Coils"/>
    </source>
</evidence>
<dbReference type="OrthoDB" id="10264405at2759"/>
<evidence type="ECO:0000256" key="9">
    <source>
        <dbReference type="ARBA" id="ARBA00023273"/>
    </source>
</evidence>
<evidence type="ECO:0000256" key="11">
    <source>
        <dbReference type="ARBA" id="ARBA00044800"/>
    </source>
</evidence>
<gene>
    <name evidence="13" type="ORF">SS50377_13467</name>
    <name evidence="14" type="ORF">SS50377_27560</name>
</gene>
<feature type="coiled-coil region" evidence="12">
    <location>
        <begin position="108"/>
        <end position="149"/>
    </location>
</feature>
<comment type="subunit">
    <text evidence="3">Component of the nexin-dynein regulatory complex (N-DRC).</text>
</comment>
<dbReference type="EMBL" id="KI546073">
    <property type="protein sequence ID" value="EST46662.1"/>
    <property type="molecule type" value="Genomic_DNA"/>
</dbReference>
<reference evidence="13 14" key="1">
    <citation type="journal article" date="2014" name="PLoS Genet.">
        <title>The Genome of Spironucleus salmonicida Highlights a Fish Pathogen Adapted to Fluctuating Environments.</title>
        <authorList>
            <person name="Xu F."/>
            <person name="Jerlstrom-Hultqvist J."/>
            <person name="Einarsson E."/>
            <person name="Astvaldsson A."/>
            <person name="Svard S.G."/>
            <person name="Andersson J.O."/>
        </authorList>
    </citation>
    <scope>NUCLEOTIDE SEQUENCE</scope>
    <source>
        <strain evidence="14">ATCC 50377</strain>
    </source>
</reference>
<feature type="coiled-coil region" evidence="12">
    <location>
        <begin position="19"/>
        <end position="67"/>
    </location>
</feature>
<keyword evidence="6 12" id="KW-0175">Coiled coil</keyword>
<keyword evidence="5" id="KW-0282">Flagellum</keyword>
<evidence type="ECO:0000313" key="15">
    <source>
        <dbReference type="Proteomes" id="UP000018208"/>
    </source>
</evidence>
<evidence type="ECO:0000256" key="8">
    <source>
        <dbReference type="ARBA" id="ARBA00023212"/>
    </source>
</evidence>
<proteinExistence type="inferred from homology"/>
<evidence type="ECO:0000256" key="3">
    <source>
        <dbReference type="ARBA" id="ARBA00011248"/>
    </source>
</evidence>
<evidence type="ECO:0000256" key="2">
    <source>
        <dbReference type="ARBA" id="ARBA00004611"/>
    </source>
</evidence>
<evidence type="ECO:0000256" key="5">
    <source>
        <dbReference type="ARBA" id="ARBA00022846"/>
    </source>
</evidence>
<dbReference type="InterPro" id="IPR033585">
    <property type="entry name" value="DRC12-like"/>
</dbReference>